<dbReference type="EMBL" id="ML994741">
    <property type="protein sequence ID" value="KAF2175171.1"/>
    <property type="molecule type" value="Genomic_DNA"/>
</dbReference>
<keyword evidence="4" id="KW-1185">Reference proteome</keyword>
<gene>
    <name evidence="3" type="ORF">K469DRAFT_743420</name>
</gene>
<dbReference type="Proteomes" id="UP000800200">
    <property type="component" value="Unassembled WGS sequence"/>
</dbReference>
<accession>A0A6A6D6Z3</accession>
<evidence type="ECO:0000259" key="2">
    <source>
        <dbReference type="PROSITE" id="PS50181"/>
    </source>
</evidence>
<evidence type="ECO:0000256" key="1">
    <source>
        <dbReference type="SAM" id="MobiDB-lite"/>
    </source>
</evidence>
<reference evidence="3" key="1">
    <citation type="journal article" date="2020" name="Stud. Mycol.">
        <title>101 Dothideomycetes genomes: a test case for predicting lifestyles and emergence of pathogens.</title>
        <authorList>
            <person name="Haridas S."/>
            <person name="Albert R."/>
            <person name="Binder M."/>
            <person name="Bloem J."/>
            <person name="Labutti K."/>
            <person name="Salamov A."/>
            <person name="Andreopoulos B."/>
            <person name="Baker S."/>
            <person name="Barry K."/>
            <person name="Bills G."/>
            <person name="Bluhm B."/>
            <person name="Cannon C."/>
            <person name="Castanera R."/>
            <person name="Culley D."/>
            <person name="Daum C."/>
            <person name="Ezra D."/>
            <person name="Gonzalez J."/>
            <person name="Henrissat B."/>
            <person name="Kuo A."/>
            <person name="Liang C."/>
            <person name="Lipzen A."/>
            <person name="Lutzoni F."/>
            <person name="Magnuson J."/>
            <person name="Mondo S."/>
            <person name="Nolan M."/>
            <person name="Ohm R."/>
            <person name="Pangilinan J."/>
            <person name="Park H.-J."/>
            <person name="Ramirez L."/>
            <person name="Alfaro M."/>
            <person name="Sun H."/>
            <person name="Tritt A."/>
            <person name="Yoshinaga Y."/>
            <person name="Zwiers L.-H."/>
            <person name="Turgeon B."/>
            <person name="Goodwin S."/>
            <person name="Spatafora J."/>
            <person name="Crous P."/>
            <person name="Grigoriev I."/>
        </authorList>
    </citation>
    <scope>NUCLEOTIDE SEQUENCE</scope>
    <source>
        <strain evidence="3">CBS 207.26</strain>
    </source>
</reference>
<sequence>MGSYDCYCAICGGPLYTVPGIGDKSEKALAKRRRLIEKAKRRRAGEEVPKSDDEAEKSDRATSDAAMADAENETQTQEEDGDEDDWMEEHSYDPEVISEDELVWLEDCRCLGFNADAPGISKAFISGRGSYDNHGDFLVRESGDDPNDPETGNYSCYQSLNANDTPVFPFHEACHKVLARSLTGHDDVEKIDNDILYHVMAQHTSESGTVLNLDYGEIKGLDQCWECILGEEHTVRNPAPDPHVLHILQEKMPLRKFSRLPTKLDLAHRVRQDLFEKLPIDILHLIFPYLAPKQILTLMHVSWHIFSSTCNNSFWKQMIRREILPWFWETEPLILQESLDDLDCKGLYLWLDKITTSTRWMNGPFMGVANRRRVWAVCENLRTFYLKQLAEDAGSRIDDDEDAQEIMTESSSLQMPLILYPNLKVARTISKQWIRSWGEIDDKPAVLEAFWNSEGSLVRLGVIFGSDRRVFGQEDSTKVKTTKTSALIPAREWIKEIILHISEVDAFKYSRGESKASAKALTLTLTSGKSLEVLAPTPGLNQRALVVSDGLHLVGLIGQIGKEGVISRLGLLQCAYPCEEPEESPDLPQTQRLLWNAGAAKLASRGPMHSQTAPIWNHPHIRMVPFDPPANYDDLPTDILPHHVLLWAKDISELKRMARISAFVVEDGMTTTSDGKGGSRSRPFHSVLGMQVEYERRYWEPPRTIGSGHLPTPECEIDYPRLDKMEWADEHMMHFDIDGPGGEIVTEIHVAHEAIAFKLRTNRGRESHFGGPEWPDFDVLRAEEGEILVGLVVCFGTHGELSAETESYSYWKPTTITGLVMSEIEEQAK</sequence>
<feature type="compositionally biased region" description="Acidic residues" evidence="1">
    <location>
        <begin position="70"/>
        <end position="86"/>
    </location>
</feature>
<protein>
    <recommendedName>
        <fullName evidence="2">F-box domain-containing protein</fullName>
    </recommendedName>
</protein>
<organism evidence="3 4">
    <name type="scientific">Zopfia rhizophila CBS 207.26</name>
    <dbReference type="NCBI Taxonomy" id="1314779"/>
    <lineage>
        <taxon>Eukaryota</taxon>
        <taxon>Fungi</taxon>
        <taxon>Dikarya</taxon>
        <taxon>Ascomycota</taxon>
        <taxon>Pezizomycotina</taxon>
        <taxon>Dothideomycetes</taxon>
        <taxon>Dothideomycetes incertae sedis</taxon>
        <taxon>Zopfiaceae</taxon>
        <taxon>Zopfia</taxon>
    </lineage>
</organism>
<dbReference type="AlphaFoldDB" id="A0A6A6D6Z3"/>
<dbReference type="SMART" id="SM00256">
    <property type="entry name" value="FBOX"/>
    <property type="match status" value="1"/>
</dbReference>
<evidence type="ECO:0000313" key="4">
    <source>
        <dbReference type="Proteomes" id="UP000800200"/>
    </source>
</evidence>
<dbReference type="Gene3D" id="1.20.1280.50">
    <property type="match status" value="1"/>
</dbReference>
<name>A0A6A6D6Z3_9PEZI</name>
<feature type="region of interest" description="Disordered" evidence="1">
    <location>
        <begin position="40"/>
        <end position="86"/>
    </location>
</feature>
<dbReference type="PROSITE" id="PS50181">
    <property type="entry name" value="FBOX"/>
    <property type="match status" value="1"/>
</dbReference>
<dbReference type="Pfam" id="PF12937">
    <property type="entry name" value="F-box-like"/>
    <property type="match status" value="1"/>
</dbReference>
<dbReference type="InterPro" id="IPR001810">
    <property type="entry name" value="F-box_dom"/>
</dbReference>
<dbReference type="SUPFAM" id="SSF81383">
    <property type="entry name" value="F-box domain"/>
    <property type="match status" value="1"/>
</dbReference>
<dbReference type="InterPro" id="IPR036047">
    <property type="entry name" value="F-box-like_dom_sf"/>
</dbReference>
<proteinExistence type="predicted"/>
<evidence type="ECO:0000313" key="3">
    <source>
        <dbReference type="EMBL" id="KAF2175171.1"/>
    </source>
</evidence>
<feature type="domain" description="F-box" evidence="2">
    <location>
        <begin position="272"/>
        <end position="318"/>
    </location>
</feature>
<feature type="compositionally biased region" description="Basic and acidic residues" evidence="1">
    <location>
        <begin position="44"/>
        <end position="62"/>
    </location>
</feature>
<dbReference type="OrthoDB" id="9984533at2759"/>